<dbReference type="CDD" id="cd00093">
    <property type="entry name" value="HTH_XRE"/>
    <property type="match status" value="1"/>
</dbReference>
<dbReference type="SMART" id="SM00530">
    <property type="entry name" value="HTH_XRE"/>
    <property type="match status" value="1"/>
</dbReference>
<reference evidence="2 3" key="1">
    <citation type="submission" date="2019-02" db="EMBL/GenBank/DDBJ databases">
        <title>Deep-cultivation of Planctomycetes and their phenomic and genomic characterization uncovers novel biology.</title>
        <authorList>
            <person name="Wiegand S."/>
            <person name="Jogler M."/>
            <person name="Boedeker C."/>
            <person name="Pinto D."/>
            <person name="Vollmers J."/>
            <person name="Rivas-Marin E."/>
            <person name="Kohn T."/>
            <person name="Peeters S.H."/>
            <person name="Heuer A."/>
            <person name="Rast P."/>
            <person name="Oberbeckmann S."/>
            <person name="Bunk B."/>
            <person name="Jeske O."/>
            <person name="Meyerdierks A."/>
            <person name="Storesund J.E."/>
            <person name="Kallscheuer N."/>
            <person name="Luecker S."/>
            <person name="Lage O.M."/>
            <person name="Pohl T."/>
            <person name="Merkel B.J."/>
            <person name="Hornburger P."/>
            <person name="Mueller R.-W."/>
            <person name="Bruemmer F."/>
            <person name="Labrenz M."/>
            <person name="Spormann A.M."/>
            <person name="Op Den Camp H."/>
            <person name="Overmann J."/>
            <person name="Amann R."/>
            <person name="Jetten M.S.M."/>
            <person name="Mascher T."/>
            <person name="Medema M.H."/>
            <person name="Devos D.P."/>
            <person name="Kaster A.-K."/>
            <person name="Ovreas L."/>
            <person name="Rohde M."/>
            <person name="Galperin M.Y."/>
            <person name="Jogler C."/>
        </authorList>
    </citation>
    <scope>NUCLEOTIDE SEQUENCE [LARGE SCALE GENOMIC DNA]</scope>
    <source>
        <strain evidence="2 3">Pla52o</strain>
    </source>
</reference>
<evidence type="ECO:0000259" key="1">
    <source>
        <dbReference type="PROSITE" id="PS50943"/>
    </source>
</evidence>
<name>A0A5C6CTG3_9BACT</name>
<sequence length="355" mass="40328">MPKGSIKISQTRKELGLSQLELAVQAGIAVRTLQFAEAGKQRLSAKMLRRIAEALDLPYEEVIQESAPTDDQFDAWPWSLSQFIQSKTVPSQQAFCEDDEDVRNVIQRMRESWGVHLECSAPSNYDEIFRAGNQKLNEQYFRYEDRYLSLWQRHPQTLIVSASEGVRNGASVVLPVTDSAYEQLRDGEISFMDIGPDDILDESQNLVLDTAVEFSETRGPAWYKVTDSLSYAVFCQIAMLAKDPLAEDFRMLSFGASSTNMRRQKSIGFLYSTKVMPEYDFPICEFAQEYDGGSDETYTRVSTTTHYAHLFHRVVGSQFRSATRRRVIARTLSAFQRVVKPIKYDAGRDGVRSVA</sequence>
<dbReference type="SUPFAM" id="SSF47413">
    <property type="entry name" value="lambda repressor-like DNA-binding domains"/>
    <property type="match status" value="1"/>
</dbReference>
<organism evidence="2 3">
    <name type="scientific">Novipirellula galeiformis</name>
    <dbReference type="NCBI Taxonomy" id="2528004"/>
    <lineage>
        <taxon>Bacteria</taxon>
        <taxon>Pseudomonadati</taxon>
        <taxon>Planctomycetota</taxon>
        <taxon>Planctomycetia</taxon>
        <taxon>Pirellulales</taxon>
        <taxon>Pirellulaceae</taxon>
        <taxon>Novipirellula</taxon>
    </lineage>
</organism>
<dbReference type="PROSITE" id="PS50943">
    <property type="entry name" value="HTH_CROC1"/>
    <property type="match status" value="1"/>
</dbReference>
<dbReference type="Pfam" id="PF01381">
    <property type="entry name" value="HTH_3"/>
    <property type="match status" value="1"/>
</dbReference>
<evidence type="ECO:0000313" key="2">
    <source>
        <dbReference type="EMBL" id="TWU26904.1"/>
    </source>
</evidence>
<keyword evidence="3" id="KW-1185">Reference proteome</keyword>
<comment type="caution">
    <text evidence="2">The sequence shown here is derived from an EMBL/GenBank/DDBJ whole genome shotgun (WGS) entry which is preliminary data.</text>
</comment>
<dbReference type="Proteomes" id="UP000316304">
    <property type="component" value="Unassembled WGS sequence"/>
</dbReference>
<dbReference type="GO" id="GO:0003677">
    <property type="term" value="F:DNA binding"/>
    <property type="evidence" value="ECO:0007669"/>
    <property type="project" value="InterPro"/>
</dbReference>
<dbReference type="OrthoDB" id="244873at2"/>
<feature type="domain" description="HTH cro/C1-type" evidence="1">
    <location>
        <begin position="8"/>
        <end position="62"/>
    </location>
</feature>
<gene>
    <name evidence="2" type="ORF">Pla52o_07600</name>
</gene>
<dbReference type="RefSeq" id="WP_146593170.1">
    <property type="nucleotide sequence ID" value="NZ_SJPT01000001.1"/>
</dbReference>
<dbReference type="InterPro" id="IPR010982">
    <property type="entry name" value="Lambda_DNA-bd_dom_sf"/>
</dbReference>
<dbReference type="Gene3D" id="1.10.260.40">
    <property type="entry name" value="lambda repressor-like DNA-binding domains"/>
    <property type="match status" value="1"/>
</dbReference>
<dbReference type="AlphaFoldDB" id="A0A5C6CTG3"/>
<evidence type="ECO:0000313" key="3">
    <source>
        <dbReference type="Proteomes" id="UP000316304"/>
    </source>
</evidence>
<dbReference type="EMBL" id="SJPT01000001">
    <property type="protein sequence ID" value="TWU26904.1"/>
    <property type="molecule type" value="Genomic_DNA"/>
</dbReference>
<proteinExistence type="predicted"/>
<dbReference type="InterPro" id="IPR001387">
    <property type="entry name" value="Cro/C1-type_HTH"/>
</dbReference>
<accession>A0A5C6CTG3</accession>
<protein>
    <submittedName>
        <fullName evidence="2">Anaerobic benzoate catabolism transcriptional regulator</fullName>
    </submittedName>
</protein>